<evidence type="ECO:0000313" key="4">
    <source>
        <dbReference type="Proteomes" id="UP000069135"/>
    </source>
</evidence>
<dbReference type="Proteomes" id="UP000069135">
    <property type="component" value="Chromosome"/>
</dbReference>
<accession>A0A0S1SNE0</accession>
<evidence type="ECO:0000256" key="1">
    <source>
        <dbReference type="SAM" id="SignalP"/>
    </source>
</evidence>
<dbReference type="InterPro" id="IPR001119">
    <property type="entry name" value="SLH_dom"/>
</dbReference>
<feature type="chain" id="PRO_5009797891" evidence="1">
    <location>
        <begin position="21"/>
        <end position="280"/>
    </location>
</feature>
<keyword evidence="1" id="KW-0732">Signal</keyword>
<reference evidence="4" key="1">
    <citation type="submission" date="2015-10" db="EMBL/GenBank/DDBJ databases">
        <title>Analysis of five complete genome sequences for members of the class Peribacteria in the recently recognized Peregrinibacteria bacterial phylum.</title>
        <authorList>
            <person name="Anantharaman K."/>
            <person name="Brown C.T."/>
            <person name="Burstein D."/>
            <person name="Castelle C.J."/>
            <person name="Probst A.J."/>
            <person name="Thomas B.C."/>
            <person name="Williams K.H."/>
            <person name="Banfield J.F."/>
        </authorList>
    </citation>
    <scope>NUCLEOTIDE SEQUENCE [LARGE SCALE GENOMIC DNA]</scope>
</reference>
<accession>A0A0S1SLW0</accession>
<feature type="signal peptide" evidence="1">
    <location>
        <begin position="1"/>
        <end position="20"/>
    </location>
</feature>
<evidence type="ECO:0000259" key="2">
    <source>
        <dbReference type="PROSITE" id="PS51272"/>
    </source>
</evidence>
<proteinExistence type="predicted"/>
<protein>
    <submittedName>
        <fullName evidence="3">S-layer protein</fullName>
    </submittedName>
</protein>
<feature type="domain" description="SLH" evidence="2">
    <location>
        <begin position="89"/>
        <end position="158"/>
    </location>
</feature>
<reference evidence="3 4" key="2">
    <citation type="journal article" date="2016" name="PeerJ">
        <title>Analysis of five complete genome sequences for members of the class Peribacteria in the recently recognized Peregrinibacteria bacterial phylum.</title>
        <authorList>
            <person name="Anantharaman K."/>
            <person name="Brown C.T."/>
            <person name="Burstein D."/>
            <person name="Castelle C.J."/>
            <person name="Probst A.J."/>
            <person name="Thomas B.C."/>
            <person name="Williams K.H."/>
            <person name="Banfield J.F."/>
        </authorList>
    </citation>
    <scope>NUCLEOTIDE SEQUENCE [LARGE SCALE GENOMIC DNA]</scope>
    <source>
        <strain evidence="3">RIFOXYD1_FULL_PER-ii_59_16</strain>
    </source>
</reference>
<dbReference type="EMBL" id="CP013065">
    <property type="protein sequence ID" value="ALM13053.1"/>
    <property type="molecule type" value="Genomic_DNA"/>
</dbReference>
<name>A0A0S1SUU4_9BACT</name>
<gene>
    <name evidence="3" type="ORF">PeribacterD1_0355</name>
</gene>
<organism evidence="3 4">
    <name type="scientific">Candidatus Peribacter riflensis</name>
    <dbReference type="NCBI Taxonomy" id="1735162"/>
    <lineage>
        <taxon>Bacteria</taxon>
        <taxon>Candidatus Peregrinibacteriota</taxon>
        <taxon>Candidatus Peribacteria</taxon>
        <taxon>Candidatus Peribacterales</taxon>
        <taxon>Candidatus Peribacteraceae</taxon>
        <taxon>Candidatus Peribacter</taxon>
    </lineage>
</organism>
<dbReference type="Pfam" id="PF00395">
    <property type="entry name" value="SLH"/>
    <property type="match status" value="2"/>
</dbReference>
<feature type="domain" description="SLH" evidence="2">
    <location>
        <begin position="216"/>
        <end position="280"/>
    </location>
</feature>
<dbReference type="AlphaFoldDB" id="A0A0S1SUU4"/>
<evidence type="ECO:0000313" key="3">
    <source>
        <dbReference type="EMBL" id="ALM13053.1"/>
    </source>
</evidence>
<sequence length="280" mass="29604">MRLQPALAVFSFMIPAFAVAGPLDDAVRDAAIFEQVQEQMSLEQSAQDADALREAGDELFPGTGQGSGSSRPVTLEEDPVFLTARVDGVPVIFRDVPKDAWFAPYVRDVVGKGIVSGYRESDGTLKGLFGPDDPLTIAELAKIAVQVALVDLSSCGSGLKNATAAGMWAEPYVRCAERRGWAVYADGSGDVQRLASRAQVVATLLQALGVKIEPRTGGVFRDVDSSVEFAAAVEMAARAGVVSGDADAQGNPTGLFRPVDPVNRAEVAKIVAQAVQIYEY</sequence>
<dbReference type="STRING" id="1735162.PeribacterB2_0355"/>
<dbReference type="KEGG" id="prf:PeribacterA2_0355"/>
<accession>A0A0S1SUH8</accession>
<accession>A0A0S1SAV7</accession>
<dbReference type="PROSITE" id="PS51272">
    <property type="entry name" value="SLH"/>
    <property type="match status" value="2"/>
</dbReference>
<accession>A0A0S1SUU4</accession>